<dbReference type="Pfam" id="PF08984">
    <property type="entry name" value="DUF1858"/>
    <property type="match status" value="1"/>
</dbReference>
<evidence type="ECO:0000259" key="1">
    <source>
        <dbReference type="Pfam" id="PF08984"/>
    </source>
</evidence>
<dbReference type="InterPro" id="IPR038062">
    <property type="entry name" value="ScdA-like_N_sf"/>
</dbReference>
<evidence type="ECO:0000313" key="3">
    <source>
        <dbReference type="Proteomes" id="UP001229244"/>
    </source>
</evidence>
<dbReference type="AlphaFoldDB" id="A0AAE3VN77"/>
<dbReference type="RefSeq" id="WP_306884807.1">
    <property type="nucleotide sequence ID" value="NZ_JAUSUL010000001.1"/>
</dbReference>
<accession>A0AAE3VN77</accession>
<name>A0AAE3VN77_9HYPH</name>
<proteinExistence type="predicted"/>
<dbReference type="Proteomes" id="UP001229244">
    <property type="component" value="Unassembled WGS sequence"/>
</dbReference>
<dbReference type="PANTHER" id="PTHR39341:SF1">
    <property type="entry name" value="DUF1858 DOMAIN-CONTAINING PROTEIN"/>
    <property type="match status" value="1"/>
</dbReference>
<sequence length="76" mass="8011">MTDPCAVGPDMVLDDLMRTWPATIGVLIRYRMLCIGCPINAFHTVAEACAAHGVDEACFTADLIEAAVGGERADTG</sequence>
<evidence type="ECO:0000313" key="2">
    <source>
        <dbReference type="EMBL" id="MDQ0315018.1"/>
    </source>
</evidence>
<gene>
    <name evidence="2" type="ORF">J2S73_001455</name>
</gene>
<protein>
    <submittedName>
        <fullName evidence="2">Hybrid cluster-associated redox disulfide protein</fullName>
    </submittedName>
</protein>
<comment type="caution">
    <text evidence="2">The sequence shown here is derived from an EMBL/GenBank/DDBJ whole genome shotgun (WGS) entry which is preliminary data.</text>
</comment>
<keyword evidence="3" id="KW-1185">Reference proteome</keyword>
<dbReference type="Gene3D" id="1.10.3910.10">
    <property type="entry name" value="SP0561-like"/>
    <property type="match status" value="1"/>
</dbReference>
<feature type="domain" description="DUF1858" evidence="1">
    <location>
        <begin position="9"/>
        <end position="56"/>
    </location>
</feature>
<reference evidence="2" key="1">
    <citation type="submission" date="2023-07" db="EMBL/GenBank/DDBJ databases">
        <title>Genomic Encyclopedia of Type Strains, Phase IV (KMG-IV): sequencing the most valuable type-strain genomes for metagenomic binning, comparative biology and taxonomic classification.</title>
        <authorList>
            <person name="Goeker M."/>
        </authorList>
    </citation>
    <scope>NUCLEOTIDE SEQUENCE</scope>
    <source>
        <strain evidence="2">DSM 21202</strain>
    </source>
</reference>
<dbReference type="PANTHER" id="PTHR39341">
    <property type="entry name" value="BSL7085 PROTEIN"/>
    <property type="match status" value="1"/>
</dbReference>
<dbReference type="SUPFAM" id="SSF140683">
    <property type="entry name" value="SP0561-like"/>
    <property type="match status" value="1"/>
</dbReference>
<organism evidence="2 3">
    <name type="scientific">Amorphus orientalis</name>
    <dbReference type="NCBI Taxonomy" id="649198"/>
    <lineage>
        <taxon>Bacteria</taxon>
        <taxon>Pseudomonadati</taxon>
        <taxon>Pseudomonadota</taxon>
        <taxon>Alphaproteobacteria</taxon>
        <taxon>Hyphomicrobiales</taxon>
        <taxon>Amorphaceae</taxon>
        <taxon>Amorphus</taxon>
    </lineage>
</organism>
<dbReference type="InterPro" id="IPR023883">
    <property type="entry name" value="CHP03980_redox-disulphide"/>
</dbReference>
<dbReference type="EMBL" id="JAUSUL010000001">
    <property type="protein sequence ID" value="MDQ0315018.1"/>
    <property type="molecule type" value="Genomic_DNA"/>
</dbReference>
<dbReference type="InterPro" id="IPR015077">
    <property type="entry name" value="DUF1858"/>
</dbReference>
<dbReference type="NCBIfam" id="TIGR03980">
    <property type="entry name" value="prismane_assoc"/>
    <property type="match status" value="1"/>
</dbReference>